<dbReference type="GO" id="GO:0020037">
    <property type="term" value="F:heme binding"/>
    <property type="evidence" value="ECO:0007669"/>
    <property type="project" value="InterPro"/>
</dbReference>
<sequence>MLSPEELKAGGLIPQRQKKMVTVRCMAPGGRLTSQRLRAIADVADKYGQGVVHFSVRMSPEILYVKLEDVEAVTRELAAVGQRLASCGKRVRVPTACGGCEYNPNGLVDTQRLAQEVNERYFGWDLPHKFKISFSGCPTDCMRSRENDLGFQGEVEPVLNPDKCNGCGLCVEVCQEGALYLKDNLPWRDPRRCLGCGDCLHSCPTDALTVGRCGHAVYVGGKHGRHPHVAYPIASLVPDELIFLVIETVIHWYREHGQPGERVGDTIDRVGINILRRALKPVIGQYLLSQVDLRQPRWQSVFYRGVAATFPAYED</sequence>
<dbReference type="SUPFAM" id="SSF55124">
    <property type="entry name" value="Nitrite/Sulfite reductase N-terminal domain-like"/>
    <property type="match status" value="1"/>
</dbReference>
<reference evidence="8 9" key="1">
    <citation type="submission" date="2017-04" db="EMBL/GenBank/DDBJ databases">
        <authorList>
            <person name="Afonso C.L."/>
            <person name="Miller P.J."/>
            <person name="Scott M.A."/>
            <person name="Spackman E."/>
            <person name="Goraichik I."/>
            <person name="Dimitrov K.M."/>
            <person name="Suarez D.L."/>
            <person name="Swayne D.E."/>
        </authorList>
    </citation>
    <scope>NUCLEOTIDE SEQUENCE [LARGE SCALE GENOMIC DNA]</scope>
    <source>
        <strain evidence="8 9">ToBE</strain>
    </source>
</reference>
<proteinExistence type="predicted"/>
<dbReference type="GO" id="GO:0046872">
    <property type="term" value="F:metal ion binding"/>
    <property type="evidence" value="ECO:0007669"/>
    <property type="project" value="UniProtKB-KW"/>
</dbReference>
<dbReference type="InterPro" id="IPR006066">
    <property type="entry name" value="NO2/SO3_Rdtase_FeS/sirohaem_BS"/>
</dbReference>
<evidence type="ECO:0000256" key="4">
    <source>
        <dbReference type="ARBA" id="ARBA00023002"/>
    </source>
</evidence>
<evidence type="ECO:0000256" key="1">
    <source>
        <dbReference type="ARBA" id="ARBA00022485"/>
    </source>
</evidence>
<dbReference type="RefSeq" id="WP_084666107.1">
    <property type="nucleotide sequence ID" value="NZ_LT838272.1"/>
</dbReference>
<dbReference type="PROSITE" id="PS00198">
    <property type="entry name" value="4FE4S_FER_1"/>
    <property type="match status" value="1"/>
</dbReference>
<dbReference type="AlphaFoldDB" id="A0A1W1VZA5"/>
<keyword evidence="3" id="KW-0479">Metal-binding</keyword>
<dbReference type="InterPro" id="IPR045854">
    <property type="entry name" value="NO2/SO3_Rdtase_4Fe4S_sf"/>
</dbReference>
<keyword evidence="1" id="KW-0004">4Fe-4S</keyword>
<dbReference type="InterPro" id="IPR051329">
    <property type="entry name" value="NIR_SIR_4Fe-4S"/>
</dbReference>
<dbReference type="GO" id="GO:0051539">
    <property type="term" value="F:4 iron, 4 sulfur cluster binding"/>
    <property type="evidence" value="ECO:0007669"/>
    <property type="project" value="UniProtKB-KW"/>
</dbReference>
<evidence type="ECO:0000256" key="5">
    <source>
        <dbReference type="ARBA" id="ARBA00023004"/>
    </source>
</evidence>
<evidence type="ECO:0000313" key="8">
    <source>
        <dbReference type="EMBL" id="SMB98712.1"/>
    </source>
</evidence>
<organism evidence="8 9">
    <name type="scientific">Thermanaeromonas toyohensis ToBE</name>
    <dbReference type="NCBI Taxonomy" id="698762"/>
    <lineage>
        <taxon>Bacteria</taxon>
        <taxon>Bacillati</taxon>
        <taxon>Bacillota</taxon>
        <taxon>Clostridia</taxon>
        <taxon>Neomoorellales</taxon>
        <taxon>Neomoorellaceae</taxon>
        <taxon>Thermanaeromonas</taxon>
    </lineage>
</organism>
<feature type="domain" description="4Fe-4S ferredoxin-type" evidence="7">
    <location>
        <begin position="155"/>
        <end position="184"/>
    </location>
</feature>
<keyword evidence="2" id="KW-0349">Heme</keyword>
<dbReference type="OrthoDB" id="9800558at2"/>
<dbReference type="InterPro" id="IPR017900">
    <property type="entry name" value="4Fe4S_Fe_S_CS"/>
</dbReference>
<dbReference type="Pfam" id="PF00037">
    <property type="entry name" value="Fer4"/>
    <property type="match status" value="2"/>
</dbReference>
<feature type="domain" description="4Fe-4S ferredoxin-type" evidence="7">
    <location>
        <begin position="186"/>
        <end position="213"/>
    </location>
</feature>
<keyword evidence="4" id="KW-0560">Oxidoreductase</keyword>
<dbReference type="PROSITE" id="PS51379">
    <property type="entry name" value="4FE4S_FER_2"/>
    <property type="match status" value="2"/>
</dbReference>
<name>A0A1W1VZA5_9FIRM</name>
<dbReference type="Proteomes" id="UP000192569">
    <property type="component" value="Chromosome I"/>
</dbReference>
<dbReference type="InterPro" id="IPR017896">
    <property type="entry name" value="4Fe4S_Fe-S-bd"/>
</dbReference>
<dbReference type="Pfam" id="PF03460">
    <property type="entry name" value="NIR_SIR_ferr"/>
    <property type="match status" value="1"/>
</dbReference>
<dbReference type="GO" id="GO:0016491">
    <property type="term" value="F:oxidoreductase activity"/>
    <property type="evidence" value="ECO:0007669"/>
    <property type="project" value="UniProtKB-KW"/>
</dbReference>
<dbReference type="SUPFAM" id="SSF56014">
    <property type="entry name" value="Nitrite and sulphite reductase 4Fe-4S domain-like"/>
    <property type="match status" value="1"/>
</dbReference>
<dbReference type="PANTHER" id="PTHR32439">
    <property type="entry name" value="FERREDOXIN--NITRITE REDUCTASE, CHLOROPLASTIC"/>
    <property type="match status" value="1"/>
</dbReference>
<evidence type="ECO:0000313" key="9">
    <source>
        <dbReference type="Proteomes" id="UP000192569"/>
    </source>
</evidence>
<dbReference type="SUPFAM" id="SSF54862">
    <property type="entry name" value="4Fe-4S ferredoxins"/>
    <property type="match status" value="1"/>
</dbReference>
<keyword evidence="9" id="KW-1185">Reference proteome</keyword>
<dbReference type="EMBL" id="LT838272">
    <property type="protein sequence ID" value="SMB98712.1"/>
    <property type="molecule type" value="Genomic_DNA"/>
</dbReference>
<dbReference type="Pfam" id="PF01077">
    <property type="entry name" value="NIR_SIR"/>
    <property type="match status" value="1"/>
</dbReference>
<accession>A0A1W1VZA5</accession>
<dbReference type="InterPro" id="IPR036136">
    <property type="entry name" value="Nit/Sulf_reduc_fer-like_dom_sf"/>
</dbReference>
<gene>
    <name evidence="8" type="ORF">SAMN00808754_2510</name>
</gene>
<dbReference type="InterPro" id="IPR005117">
    <property type="entry name" value="NiRdtase/SiRdtase_haem-b_fer"/>
</dbReference>
<dbReference type="Gene3D" id="3.30.70.3340">
    <property type="match status" value="1"/>
</dbReference>
<dbReference type="Gene3D" id="3.30.413.10">
    <property type="entry name" value="Sulfite Reductase Hemoprotein, domain 1"/>
    <property type="match status" value="1"/>
</dbReference>
<dbReference type="STRING" id="698762.SAMN00808754_2510"/>
<dbReference type="InterPro" id="IPR006067">
    <property type="entry name" value="NO2/SO3_Rdtase_4Fe4S_dom"/>
</dbReference>
<dbReference type="Gene3D" id="3.30.70.20">
    <property type="match status" value="1"/>
</dbReference>
<keyword evidence="5" id="KW-0408">Iron</keyword>
<evidence type="ECO:0000259" key="7">
    <source>
        <dbReference type="PROSITE" id="PS51379"/>
    </source>
</evidence>
<dbReference type="PROSITE" id="PS00365">
    <property type="entry name" value="NIR_SIR"/>
    <property type="match status" value="1"/>
</dbReference>
<protein>
    <submittedName>
        <fullName evidence="8">Dissimilatory sulfite reductase (Desulfoviridin), alpha and beta subunits</fullName>
    </submittedName>
</protein>
<evidence type="ECO:0000256" key="3">
    <source>
        <dbReference type="ARBA" id="ARBA00022723"/>
    </source>
</evidence>
<evidence type="ECO:0000256" key="2">
    <source>
        <dbReference type="ARBA" id="ARBA00022617"/>
    </source>
</evidence>
<evidence type="ECO:0000256" key="6">
    <source>
        <dbReference type="ARBA" id="ARBA00023014"/>
    </source>
</evidence>
<dbReference type="PANTHER" id="PTHR32439:SF9">
    <property type="entry name" value="BLR3264 PROTEIN"/>
    <property type="match status" value="1"/>
</dbReference>
<keyword evidence="6" id="KW-0411">Iron-sulfur</keyword>